<comment type="caution">
    <text evidence="1">The sequence shown here is derived from an EMBL/GenBank/DDBJ whole genome shotgun (WGS) entry which is preliminary data.</text>
</comment>
<proteinExistence type="predicted"/>
<evidence type="ECO:0000313" key="1">
    <source>
        <dbReference type="EMBL" id="MBM3274830.1"/>
    </source>
</evidence>
<organism evidence="1 2">
    <name type="scientific">Candidatus Tanganyikabacteria bacterium</name>
    <dbReference type="NCBI Taxonomy" id="2961651"/>
    <lineage>
        <taxon>Bacteria</taxon>
        <taxon>Bacillati</taxon>
        <taxon>Candidatus Sericytochromatia</taxon>
        <taxon>Candidatus Tanganyikabacteria</taxon>
    </lineage>
</organism>
<dbReference type="Gene3D" id="1.25.40.10">
    <property type="entry name" value="Tetratricopeptide repeat domain"/>
    <property type="match status" value="1"/>
</dbReference>
<dbReference type="PANTHER" id="PTHR47691">
    <property type="entry name" value="REGULATOR-RELATED"/>
    <property type="match status" value="1"/>
</dbReference>
<dbReference type="InterPro" id="IPR011990">
    <property type="entry name" value="TPR-like_helical_dom_sf"/>
</dbReference>
<evidence type="ECO:0000313" key="2">
    <source>
        <dbReference type="Proteomes" id="UP000703893"/>
    </source>
</evidence>
<dbReference type="AlphaFoldDB" id="A0A937X608"/>
<evidence type="ECO:0008006" key="3">
    <source>
        <dbReference type="Google" id="ProtNLM"/>
    </source>
</evidence>
<dbReference type="EMBL" id="VGJX01000343">
    <property type="protein sequence ID" value="MBM3274830.1"/>
    <property type="molecule type" value="Genomic_DNA"/>
</dbReference>
<sequence length="299" mass="33185">MFTASYGLFRLHLLRAEYGRARGLGDELLALAERQGDPTLLAEGLRALGSSAFYMGRFAEARAFLERLSSIDATADRRAEAMRHDVVDCWVAARSHLSWVLWLQGEELPAVAASDEAIAMAREMEHGFSLALALSFASWLHQFRDDRARTRAAADEALTLSTDHGFDFWIGWARIMRAWAGAERARADEAAEEILQGLSAWRASGSQLGKTYFCFLLADAQARAGDRTTAIATLNDALAFADRAEERWWQPELCRLRGELERQGGDQAVPERFLQEALSWAQRLGSPPLVARATASLPD</sequence>
<dbReference type="PANTHER" id="PTHR47691:SF3">
    <property type="entry name" value="HTH-TYPE TRANSCRIPTIONAL REGULATOR RV0890C-RELATED"/>
    <property type="match status" value="1"/>
</dbReference>
<reference evidence="1 2" key="1">
    <citation type="submission" date="2019-03" db="EMBL/GenBank/DDBJ databases">
        <title>Lake Tanganyika Metagenome-Assembled Genomes (MAGs).</title>
        <authorList>
            <person name="Tran P."/>
        </authorList>
    </citation>
    <scope>NUCLEOTIDE SEQUENCE [LARGE SCALE GENOMIC DNA]</scope>
    <source>
        <strain evidence="1">K_DeepCast_65m_m2_236</strain>
    </source>
</reference>
<accession>A0A937X608</accession>
<name>A0A937X608_9BACT</name>
<dbReference type="Proteomes" id="UP000703893">
    <property type="component" value="Unassembled WGS sequence"/>
</dbReference>
<gene>
    <name evidence="1" type="ORF">FJZ00_06735</name>
</gene>
<dbReference type="SUPFAM" id="SSF48452">
    <property type="entry name" value="TPR-like"/>
    <property type="match status" value="2"/>
</dbReference>
<protein>
    <recommendedName>
        <fullName evidence="3">MalT-like TPR region domain-containing protein</fullName>
    </recommendedName>
</protein>